<dbReference type="AlphaFoldDB" id="A0A8J9V1B8"/>
<evidence type="ECO:0000313" key="7">
    <source>
        <dbReference type="Proteomes" id="UP000838878"/>
    </source>
</evidence>
<reference evidence="6" key="1">
    <citation type="submission" date="2021-12" db="EMBL/GenBank/DDBJ databases">
        <authorList>
            <person name="Martin H S."/>
        </authorList>
    </citation>
    <scope>NUCLEOTIDE SEQUENCE</scope>
</reference>
<dbReference type="FunFam" id="1.10.287.3980:FF:000001">
    <property type="entry name" value="Mitochondrial ribosomal protein L34"/>
    <property type="match status" value="1"/>
</dbReference>
<organism evidence="6 7">
    <name type="scientific">Brenthis ino</name>
    <name type="common">lesser marbled fritillary</name>
    <dbReference type="NCBI Taxonomy" id="405034"/>
    <lineage>
        <taxon>Eukaryota</taxon>
        <taxon>Metazoa</taxon>
        <taxon>Ecdysozoa</taxon>
        <taxon>Arthropoda</taxon>
        <taxon>Hexapoda</taxon>
        <taxon>Insecta</taxon>
        <taxon>Pterygota</taxon>
        <taxon>Neoptera</taxon>
        <taxon>Endopterygota</taxon>
        <taxon>Lepidoptera</taxon>
        <taxon>Glossata</taxon>
        <taxon>Ditrysia</taxon>
        <taxon>Papilionoidea</taxon>
        <taxon>Nymphalidae</taxon>
        <taxon>Heliconiinae</taxon>
        <taxon>Argynnini</taxon>
        <taxon>Brenthis</taxon>
    </lineage>
</organism>
<dbReference type="PANTHER" id="PTHR14503">
    <property type="entry name" value="MITOCHONDRIAL RIBOSOMAL PROTEIN 34 FAMILY MEMBER"/>
    <property type="match status" value="1"/>
</dbReference>
<evidence type="ECO:0000313" key="6">
    <source>
        <dbReference type="EMBL" id="CAH0718220.1"/>
    </source>
</evidence>
<dbReference type="NCBIfam" id="TIGR01030">
    <property type="entry name" value="rpmH_bact"/>
    <property type="match status" value="1"/>
</dbReference>
<dbReference type="GO" id="GO:0005762">
    <property type="term" value="C:mitochondrial large ribosomal subunit"/>
    <property type="evidence" value="ECO:0007669"/>
    <property type="project" value="TreeGrafter"/>
</dbReference>
<dbReference type="Pfam" id="PF00468">
    <property type="entry name" value="Ribosomal_L34"/>
    <property type="match status" value="1"/>
</dbReference>
<name>A0A8J9V1B8_9NEOP</name>
<protein>
    <recommendedName>
        <fullName evidence="4">Large ribosomal subunit protein bL34m</fullName>
    </recommendedName>
    <alternativeName>
        <fullName evidence="5">39S ribosomal protein L34, mitochondrial</fullName>
    </alternativeName>
</protein>
<dbReference type="PANTHER" id="PTHR14503:SF4">
    <property type="entry name" value="LARGE RIBOSOMAL SUBUNIT PROTEIN BL34M"/>
    <property type="match status" value="1"/>
</dbReference>
<comment type="similarity">
    <text evidence="1">Belongs to the bacterial ribosomal protein bL34 family.</text>
</comment>
<keyword evidence="3" id="KW-0687">Ribonucleoprotein</keyword>
<proteinExistence type="inferred from homology"/>
<dbReference type="InterPro" id="IPR000271">
    <property type="entry name" value="Ribosomal_bL34"/>
</dbReference>
<dbReference type="OrthoDB" id="431691at2759"/>
<keyword evidence="2" id="KW-0689">Ribosomal protein</keyword>
<dbReference type="GO" id="GO:0003735">
    <property type="term" value="F:structural constituent of ribosome"/>
    <property type="evidence" value="ECO:0007669"/>
    <property type="project" value="InterPro"/>
</dbReference>
<dbReference type="EMBL" id="OV170232">
    <property type="protein sequence ID" value="CAH0718220.1"/>
    <property type="molecule type" value="Genomic_DNA"/>
</dbReference>
<dbReference type="Proteomes" id="UP000838878">
    <property type="component" value="Chromosome 12"/>
</dbReference>
<dbReference type="GO" id="GO:0006412">
    <property type="term" value="P:translation"/>
    <property type="evidence" value="ECO:0007669"/>
    <property type="project" value="InterPro"/>
</dbReference>
<sequence length="119" mass="14004">MSKRIFKNKSIYTRQEVLQITNVINKRMSRLITAIFQPLKAVTRSAHFFTQPISANTTSLVKPELPLLSFIRSKVRCYFPRPSEVKRVRRHGWKTRMSTPNGRRIIMRRLLKGCHVLSH</sequence>
<evidence type="ECO:0000256" key="5">
    <source>
        <dbReference type="ARBA" id="ARBA00035434"/>
    </source>
</evidence>
<evidence type="ECO:0000256" key="4">
    <source>
        <dbReference type="ARBA" id="ARBA00035274"/>
    </source>
</evidence>
<accession>A0A8J9V1B8</accession>
<keyword evidence="7" id="KW-1185">Reference proteome</keyword>
<gene>
    <name evidence="6" type="ORF">BINO364_LOCUS4741</name>
</gene>
<feature type="non-terminal residue" evidence="6">
    <location>
        <position position="119"/>
    </location>
</feature>
<evidence type="ECO:0000256" key="2">
    <source>
        <dbReference type="ARBA" id="ARBA00022980"/>
    </source>
</evidence>
<evidence type="ECO:0000256" key="1">
    <source>
        <dbReference type="ARBA" id="ARBA00010111"/>
    </source>
</evidence>
<evidence type="ECO:0000256" key="3">
    <source>
        <dbReference type="ARBA" id="ARBA00023274"/>
    </source>
</evidence>
<dbReference type="Gene3D" id="1.10.287.3980">
    <property type="match status" value="1"/>
</dbReference>